<proteinExistence type="predicted"/>
<accession>A0A9Q4Q5M3</accession>
<comment type="caution">
    <text evidence="2">The sequence shown here is derived from an EMBL/GenBank/DDBJ whole genome shotgun (WGS) entry which is preliminary data.</text>
</comment>
<feature type="coiled-coil region" evidence="1">
    <location>
        <begin position="322"/>
        <end position="349"/>
    </location>
</feature>
<organism evidence="2 3">
    <name type="scientific">Natrinema salsiterrestre</name>
    <dbReference type="NCBI Taxonomy" id="2950540"/>
    <lineage>
        <taxon>Archaea</taxon>
        <taxon>Methanobacteriati</taxon>
        <taxon>Methanobacteriota</taxon>
        <taxon>Stenosarchaea group</taxon>
        <taxon>Halobacteria</taxon>
        <taxon>Halobacteriales</taxon>
        <taxon>Natrialbaceae</taxon>
        <taxon>Natrinema</taxon>
    </lineage>
</organism>
<reference evidence="2" key="1">
    <citation type="submission" date="2022-06" db="EMBL/GenBank/DDBJ databases">
        <title>Natrinema sp. a new haloarchaeum isolate from saline soil.</title>
        <authorList>
            <person name="Strakova D."/>
            <person name="Galisteo C."/>
            <person name="Sanchez-Porro C."/>
            <person name="Ventosa A."/>
        </authorList>
    </citation>
    <scope>NUCLEOTIDE SEQUENCE</scope>
    <source>
        <strain evidence="2">S1CR25-10</strain>
    </source>
</reference>
<evidence type="ECO:0000313" key="3">
    <source>
        <dbReference type="Proteomes" id="UP001154061"/>
    </source>
</evidence>
<evidence type="ECO:0000256" key="1">
    <source>
        <dbReference type="SAM" id="Coils"/>
    </source>
</evidence>
<gene>
    <name evidence="2" type="ORF">NDI89_22355</name>
</gene>
<evidence type="ECO:0000313" key="2">
    <source>
        <dbReference type="EMBL" id="MDF9748308.1"/>
    </source>
</evidence>
<dbReference type="RefSeq" id="WP_277524903.1">
    <property type="nucleotide sequence ID" value="NZ_JAMQOT010000014.1"/>
</dbReference>
<keyword evidence="3" id="KW-1185">Reference proteome</keyword>
<sequence>MTFEIDWDAVKQHIWQNADDPFNARFADIENALADVASDAGGTFGHRSTVERAVMDGVLEQHGDGDDARYTFNLDRATLDADDDDEPARTEPIETGTTDLPKVLTVADDQPWPAYMTSRSEWLVALSGLKAPRAPWTHRGLKKALWNSDLDADERPERAFEVACTWADRLNTDDGLWDNLDTPDIDCDCDGDDCSACQQKVEGRKASPAYLLPAAKESIDDDDKVLLFIDWDDVRNPESDEILPEVIEWLERLNSVTEVSTSGTGLHTFVVVEDPLPMTKLDEPLNSDGIDALDDEPEVEIYQVSRFAAMTGDFIGKLPNDVARADEVVEEILDEYHEWEKTADEYAQEHARKSESSDFSGSSGKRSKYYSADCSQMIIDSHKVGTEYRGGHPEHGANSRKNNIAVTGDGQMWRCYHNGHGSGGNALHLVAVCEGYISCEDSGKESLKQLSDIEFAKLCMDARDNYDAFKSDWKPPKQALVGVAKSENLNDGDDIEKGLYDFVRAMYDDTSSSDLTHAGIM</sequence>
<dbReference type="EMBL" id="JAMQOT010000014">
    <property type="protein sequence ID" value="MDF9748308.1"/>
    <property type="molecule type" value="Genomic_DNA"/>
</dbReference>
<dbReference type="AlphaFoldDB" id="A0A9Q4Q5M3"/>
<dbReference type="Proteomes" id="UP001154061">
    <property type="component" value="Unassembled WGS sequence"/>
</dbReference>
<protein>
    <submittedName>
        <fullName evidence="2">Uncharacterized protein</fullName>
    </submittedName>
</protein>
<keyword evidence="1" id="KW-0175">Coiled coil</keyword>
<name>A0A9Q4Q5M3_9EURY</name>